<name>A0A6A6UII8_9PEZI</name>
<dbReference type="AlphaFoldDB" id="A0A6A6UII8"/>
<gene>
    <name evidence="3" type="ORF">BT63DRAFT_476919</name>
</gene>
<sequence>MVNLLRLMGALGQPIERRDTSIATYGIGVTTTDTRDPSSTALVTYSVYGYQTSYTIISSGYTYVSVASYPTSTSTATVVKPLTTSFTPAASCVSELSAYANNPAYLPGSIPLLALPGFCPSGYSIDTTSIYQPAGSVTETAGNCCPTGYQYSASQCHSFINNKPNLKSSASTAPRVGPPFTVTVHYTSIATSTTGTIPLASQAPLSETTLLSGSVDASLIAWPVNIRWQSTDQQVLSWIAQQSGNASSTKPPPASVKKKKSSAGVIAGAVIGALAFLALSILAVVLLCRRARKNKPFTQAEEAAYETAEVGTGYGGGHQINTLATAYPPENTYRPESAKPPIAAVSTRGVSSNIVGSPPQHSEAYQNYPNNTYYPIMSEMPAEARPVSQRDNRLPELSGENRPMSRISDNLSEQSAARATESPSHSAVTHYEGSPQAAHSLLSGSQPVAFPSTPVDRTSVSSSATDAISPSTNSNINALREQQNRIREERARLSRLQELSDMDSRLEQQLEEELKRERSP</sequence>
<evidence type="ECO:0000313" key="4">
    <source>
        <dbReference type="Proteomes" id="UP000799302"/>
    </source>
</evidence>
<feature type="region of interest" description="Disordered" evidence="1">
    <location>
        <begin position="382"/>
        <end position="520"/>
    </location>
</feature>
<dbReference type="OrthoDB" id="4770059at2759"/>
<feature type="compositionally biased region" description="Basic and acidic residues" evidence="1">
    <location>
        <begin position="502"/>
        <end position="520"/>
    </location>
</feature>
<dbReference type="Proteomes" id="UP000799302">
    <property type="component" value="Unassembled WGS sequence"/>
</dbReference>
<keyword evidence="2" id="KW-1133">Transmembrane helix</keyword>
<protein>
    <submittedName>
        <fullName evidence="3">Uncharacterized protein</fullName>
    </submittedName>
</protein>
<feature type="transmembrane region" description="Helical" evidence="2">
    <location>
        <begin position="265"/>
        <end position="288"/>
    </location>
</feature>
<evidence type="ECO:0000256" key="1">
    <source>
        <dbReference type="SAM" id="MobiDB-lite"/>
    </source>
</evidence>
<organism evidence="3 4">
    <name type="scientific">Microthyrium microscopicum</name>
    <dbReference type="NCBI Taxonomy" id="703497"/>
    <lineage>
        <taxon>Eukaryota</taxon>
        <taxon>Fungi</taxon>
        <taxon>Dikarya</taxon>
        <taxon>Ascomycota</taxon>
        <taxon>Pezizomycotina</taxon>
        <taxon>Dothideomycetes</taxon>
        <taxon>Dothideomycetes incertae sedis</taxon>
        <taxon>Microthyriales</taxon>
        <taxon>Microthyriaceae</taxon>
        <taxon>Microthyrium</taxon>
    </lineage>
</organism>
<dbReference type="EMBL" id="MU004232">
    <property type="protein sequence ID" value="KAF2672115.1"/>
    <property type="molecule type" value="Genomic_DNA"/>
</dbReference>
<keyword evidence="4" id="KW-1185">Reference proteome</keyword>
<keyword evidence="2" id="KW-0812">Transmembrane</keyword>
<evidence type="ECO:0000256" key="2">
    <source>
        <dbReference type="SAM" id="Phobius"/>
    </source>
</evidence>
<proteinExistence type="predicted"/>
<accession>A0A6A6UII8</accession>
<feature type="compositionally biased region" description="Polar residues" evidence="1">
    <location>
        <begin position="407"/>
        <end position="427"/>
    </location>
</feature>
<keyword evidence="2" id="KW-0472">Membrane</keyword>
<feature type="compositionally biased region" description="Basic and acidic residues" evidence="1">
    <location>
        <begin position="482"/>
        <end position="492"/>
    </location>
</feature>
<reference evidence="3" key="1">
    <citation type="journal article" date="2020" name="Stud. Mycol.">
        <title>101 Dothideomycetes genomes: a test case for predicting lifestyles and emergence of pathogens.</title>
        <authorList>
            <person name="Haridas S."/>
            <person name="Albert R."/>
            <person name="Binder M."/>
            <person name="Bloem J."/>
            <person name="Labutti K."/>
            <person name="Salamov A."/>
            <person name="Andreopoulos B."/>
            <person name="Baker S."/>
            <person name="Barry K."/>
            <person name="Bills G."/>
            <person name="Bluhm B."/>
            <person name="Cannon C."/>
            <person name="Castanera R."/>
            <person name="Culley D."/>
            <person name="Daum C."/>
            <person name="Ezra D."/>
            <person name="Gonzalez J."/>
            <person name="Henrissat B."/>
            <person name="Kuo A."/>
            <person name="Liang C."/>
            <person name="Lipzen A."/>
            <person name="Lutzoni F."/>
            <person name="Magnuson J."/>
            <person name="Mondo S."/>
            <person name="Nolan M."/>
            <person name="Ohm R."/>
            <person name="Pangilinan J."/>
            <person name="Park H.-J."/>
            <person name="Ramirez L."/>
            <person name="Alfaro M."/>
            <person name="Sun H."/>
            <person name="Tritt A."/>
            <person name="Yoshinaga Y."/>
            <person name="Zwiers L.-H."/>
            <person name="Turgeon B."/>
            <person name="Goodwin S."/>
            <person name="Spatafora J."/>
            <person name="Crous P."/>
            <person name="Grigoriev I."/>
        </authorList>
    </citation>
    <scope>NUCLEOTIDE SEQUENCE</scope>
    <source>
        <strain evidence="3">CBS 115976</strain>
    </source>
</reference>
<feature type="compositionally biased region" description="Polar residues" evidence="1">
    <location>
        <begin position="455"/>
        <end position="481"/>
    </location>
</feature>
<evidence type="ECO:0000313" key="3">
    <source>
        <dbReference type="EMBL" id="KAF2672115.1"/>
    </source>
</evidence>